<dbReference type="Pfam" id="PF17390">
    <property type="entry name" value="Bac_rhamnosid_C"/>
    <property type="match status" value="1"/>
</dbReference>
<evidence type="ECO:0000259" key="5">
    <source>
        <dbReference type="Pfam" id="PF05592"/>
    </source>
</evidence>
<evidence type="ECO:0000259" key="8">
    <source>
        <dbReference type="Pfam" id="PF17390"/>
    </source>
</evidence>
<dbReference type="InterPro" id="IPR008902">
    <property type="entry name" value="Rhamnosid_concanavalin"/>
</dbReference>
<dbReference type="EC" id="3.2.1.40" evidence="2"/>
<dbReference type="OrthoDB" id="9766741at2"/>
<reference evidence="10" key="1">
    <citation type="submission" date="2018-05" db="EMBL/GenBank/DDBJ databases">
        <title>Pedobacter paludis sp. nov., isolated from wetland soil.</title>
        <authorList>
            <person name="Zhang Y."/>
        </authorList>
    </citation>
    <scope>NUCLEOTIDE SEQUENCE [LARGE SCALE GENOMIC DNA]</scope>
    <source>
        <strain evidence="10">R-8</strain>
    </source>
</reference>
<keyword evidence="10" id="KW-1185">Reference proteome</keyword>
<dbReference type="Proteomes" id="UP000245391">
    <property type="component" value="Unassembled WGS sequence"/>
</dbReference>
<dbReference type="Pfam" id="PF08531">
    <property type="entry name" value="Bac_rhamnosid_N"/>
    <property type="match status" value="1"/>
</dbReference>
<dbReference type="InterPro" id="IPR016007">
    <property type="entry name" value="Alpha_rhamnosid"/>
</dbReference>
<dbReference type="InterPro" id="IPR013737">
    <property type="entry name" value="Bac_rhamnosid_N"/>
</dbReference>
<dbReference type="RefSeq" id="WP_109927970.1">
    <property type="nucleotide sequence ID" value="NZ_QGNY01000001.1"/>
</dbReference>
<accession>A0A317F4Y5</accession>
<organism evidence="9 10">
    <name type="scientific">Pedobacter paludis</name>
    <dbReference type="NCBI Taxonomy" id="2203212"/>
    <lineage>
        <taxon>Bacteria</taxon>
        <taxon>Pseudomonadati</taxon>
        <taxon>Bacteroidota</taxon>
        <taxon>Sphingobacteriia</taxon>
        <taxon>Sphingobacteriales</taxon>
        <taxon>Sphingobacteriaceae</taxon>
        <taxon>Pedobacter</taxon>
    </lineage>
</organism>
<comment type="catalytic activity">
    <reaction evidence="1">
        <text>Hydrolysis of terminal non-reducing alpha-L-rhamnose residues in alpha-L-rhamnosides.</text>
        <dbReference type="EC" id="3.2.1.40"/>
    </reaction>
</comment>
<feature type="domain" description="Bacterial alpha-L-rhamnosidase N-terminal" evidence="6">
    <location>
        <begin position="56"/>
        <end position="213"/>
    </location>
</feature>
<dbReference type="EMBL" id="QGNY01000001">
    <property type="protein sequence ID" value="PWS33383.1"/>
    <property type="molecule type" value="Genomic_DNA"/>
</dbReference>
<evidence type="ECO:0000313" key="10">
    <source>
        <dbReference type="Proteomes" id="UP000245391"/>
    </source>
</evidence>
<evidence type="ECO:0000256" key="4">
    <source>
        <dbReference type="SAM" id="SignalP"/>
    </source>
</evidence>
<keyword evidence="3" id="KW-0378">Hydrolase</keyword>
<dbReference type="InterPro" id="IPR012341">
    <property type="entry name" value="6hp_glycosidase-like_sf"/>
</dbReference>
<proteinExistence type="predicted"/>
<protein>
    <recommendedName>
        <fullName evidence="2">alpha-L-rhamnosidase</fullName>
        <ecNumber evidence="2">3.2.1.40</ecNumber>
    </recommendedName>
</protein>
<dbReference type="PANTHER" id="PTHR33307">
    <property type="entry name" value="ALPHA-RHAMNOSIDASE (EUROFUNG)"/>
    <property type="match status" value="1"/>
</dbReference>
<sequence>MRKSKLIALIGLLLLLASSTHAQKLIWQVKWIQTSLKEDSLRAAQYFSKAFITKSAVKSATLYITARGMYEANINGKRVGDAYLSPGWTSYDKRIAYQSYNVSDLLKKGENKLNVILGDGWYRGAIGFEERRDYYGKTLALLCQLEVKYKNGKKEIIGSDESWRCGEGPIRFSEINNGETIDARVAVKTEMPVVIANFNYQGLFPSENEPIRKHELFKPKLLITPKGEKVLDFGQNLTGWIAVKAKGPAGTTISLEHGEVLDNKGNFYMGNMRKARVKATYILAGNGAEYYEPHFTYFGFRYARVTGYPGEISPDDFEGISLYSDVQSTGSFTCSNPLINQLQSNITWSQRGNFLDVPTDCPQRDERLGWTGDAQVFFRTAAFNYRVDKFFNKWLEDMALDQGASGIIPSVIPNMYFGADGSAGWADAATIIPWQHYLVYGDKASLARHYPMMKKWVDYVKGQSQNDLWRSGWQFGDWLSYRPMDDNGTEAVTDKFQIAQCFWAHSTQNLINAAKALGRTEDVVFYSALLERIKIAFLKEYFTPNGRLMSNTQTAYVLALHFDMLPENARTKAAAYLVENIRAYEDHLTTGFLGTPYLCEVLTRFGYPDVAYQLLNQKTYPSWLFSVTKGATTIWERWNAVLPTGEFYNPHMNSFNHYAYGAIGDWLYRTVAGINTDTAGVGYKKIIIKPIPGGGLTWVKANYLSKYGKITANWKITGGRLSLDVEIPEGTTAEILVPSVDGKDFQLHQVIAGKYHYER</sequence>
<evidence type="ECO:0000256" key="2">
    <source>
        <dbReference type="ARBA" id="ARBA00012652"/>
    </source>
</evidence>
<evidence type="ECO:0000259" key="7">
    <source>
        <dbReference type="Pfam" id="PF17389"/>
    </source>
</evidence>
<feature type="domain" description="Alpha-L-rhamnosidase concanavalin-like" evidence="5">
    <location>
        <begin position="224"/>
        <end position="322"/>
    </location>
</feature>
<dbReference type="SUPFAM" id="SSF48208">
    <property type="entry name" value="Six-hairpin glycosidases"/>
    <property type="match status" value="1"/>
</dbReference>
<feature type="domain" description="Alpha-L-rhamnosidase six-hairpin glycosidase" evidence="7">
    <location>
        <begin position="328"/>
        <end position="671"/>
    </location>
</feature>
<dbReference type="InterPro" id="IPR035398">
    <property type="entry name" value="Bac_rhamnosid_C"/>
</dbReference>
<dbReference type="Gene3D" id="2.60.120.260">
    <property type="entry name" value="Galactose-binding domain-like"/>
    <property type="match status" value="2"/>
</dbReference>
<evidence type="ECO:0000313" key="9">
    <source>
        <dbReference type="EMBL" id="PWS33383.1"/>
    </source>
</evidence>
<evidence type="ECO:0000259" key="6">
    <source>
        <dbReference type="Pfam" id="PF08531"/>
    </source>
</evidence>
<dbReference type="PIRSF" id="PIRSF010631">
    <property type="entry name" value="A-rhamnsds"/>
    <property type="match status" value="1"/>
</dbReference>
<feature type="domain" description="Alpha-L-rhamnosidase C-terminal" evidence="8">
    <location>
        <begin position="679"/>
        <end position="744"/>
    </location>
</feature>
<dbReference type="InterPro" id="IPR035396">
    <property type="entry name" value="Bac_rhamnosid6H"/>
</dbReference>
<dbReference type="GO" id="GO:0005975">
    <property type="term" value="P:carbohydrate metabolic process"/>
    <property type="evidence" value="ECO:0007669"/>
    <property type="project" value="InterPro"/>
</dbReference>
<dbReference type="Pfam" id="PF05592">
    <property type="entry name" value="Bac_rhamnosid"/>
    <property type="match status" value="1"/>
</dbReference>
<evidence type="ECO:0000256" key="3">
    <source>
        <dbReference type="ARBA" id="ARBA00022801"/>
    </source>
</evidence>
<dbReference type="PANTHER" id="PTHR33307:SF6">
    <property type="entry name" value="ALPHA-RHAMNOSIDASE (EUROFUNG)-RELATED"/>
    <property type="match status" value="1"/>
</dbReference>
<dbReference type="Pfam" id="PF17389">
    <property type="entry name" value="Bac_rhamnosid6H"/>
    <property type="match status" value="1"/>
</dbReference>
<comment type="caution">
    <text evidence="9">The sequence shown here is derived from an EMBL/GenBank/DDBJ whole genome shotgun (WGS) entry which is preliminary data.</text>
</comment>
<dbReference type="Gene3D" id="2.60.420.10">
    <property type="entry name" value="Maltose phosphorylase, domain 3"/>
    <property type="match status" value="1"/>
</dbReference>
<dbReference type="Gene3D" id="1.50.10.10">
    <property type="match status" value="1"/>
</dbReference>
<dbReference type="InterPro" id="IPR008928">
    <property type="entry name" value="6-hairpin_glycosidase_sf"/>
</dbReference>
<name>A0A317F4Y5_9SPHI</name>
<gene>
    <name evidence="9" type="ORF">DF947_01785</name>
</gene>
<dbReference type="AlphaFoldDB" id="A0A317F4Y5"/>
<keyword evidence="4" id="KW-0732">Signal</keyword>
<feature type="chain" id="PRO_5016404622" description="alpha-L-rhamnosidase" evidence="4">
    <location>
        <begin position="23"/>
        <end position="759"/>
    </location>
</feature>
<dbReference type="GO" id="GO:0030596">
    <property type="term" value="F:alpha-L-rhamnosidase activity"/>
    <property type="evidence" value="ECO:0007669"/>
    <property type="project" value="UniProtKB-EC"/>
</dbReference>
<feature type="signal peptide" evidence="4">
    <location>
        <begin position="1"/>
        <end position="22"/>
    </location>
</feature>
<evidence type="ECO:0000256" key="1">
    <source>
        <dbReference type="ARBA" id="ARBA00001445"/>
    </source>
</evidence>